<dbReference type="EMBL" id="CP104013">
    <property type="protein sequence ID" value="UYP45681.1"/>
    <property type="molecule type" value="Genomic_DNA"/>
</dbReference>
<reference evidence="5" key="1">
    <citation type="submission" date="2022-09" db="EMBL/GenBank/DDBJ databases">
        <title>Actin cytoskeleton and complex cell architecture in an #Asgard archaeon.</title>
        <authorList>
            <person name="Ponce Toledo R.I."/>
            <person name="Schleper C."/>
            <person name="Rodrigues Oliveira T."/>
            <person name="Wollweber F."/>
            <person name="Xu J."/>
            <person name="Rittmann S."/>
            <person name="Klingl A."/>
            <person name="Pilhofer M."/>
        </authorList>
    </citation>
    <scope>NUCLEOTIDE SEQUENCE</scope>
    <source>
        <strain evidence="5">B-35</strain>
    </source>
</reference>
<comment type="similarity">
    <text evidence="1">Belongs to the ATP-dependent AMP-binding enzyme family.</text>
</comment>
<dbReference type="InterPro" id="IPR042099">
    <property type="entry name" value="ANL_N_sf"/>
</dbReference>
<dbReference type="Proteomes" id="UP001208689">
    <property type="component" value="Chromosome"/>
</dbReference>
<dbReference type="Pfam" id="PF13193">
    <property type="entry name" value="AMP-binding_C"/>
    <property type="match status" value="1"/>
</dbReference>
<dbReference type="EC" id="6.2.1.40" evidence="5"/>
<dbReference type="SUPFAM" id="SSF56801">
    <property type="entry name" value="Acetyl-CoA synthetase-like"/>
    <property type="match status" value="1"/>
</dbReference>
<dbReference type="InterPro" id="IPR025110">
    <property type="entry name" value="AMP-bd_C"/>
</dbReference>
<evidence type="ECO:0000259" key="4">
    <source>
        <dbReference type="Pfam" id="PF13193"/>
    </source>
</evidence>
<dbReference type="Gene3D" id="3.30.300.30">
    <property type="match status" value="1"/>
</dbReference>
<feature type="domain" description="AMP-binding enzyme C-terminal" evidence="4">
    <location>
        <begin position="446"/>
        <end position="520"/>
    </location>
</feature>
<organism evidence="5 6">
    <name type="scientific">Candidatus Lokiarchaeum ossiferum</name>
    <dbReference type="NCBI Taxonomy" id="2951803"/>
    <lineage>
        <taxon>Archaea</taxon>
        <taxon>Promethearchaeati</taxon>
        <taxon>Promethearchaeota</taxon>
        <taxon>Promethearchaeia</taxon>
        <taxon>Promethearchaeales</taxon>
        <taxon>Promethearchaeaceae</taxon>
        <taxon>Candidatus Lokiarchaeum</taxon>
    </lineage>
</organism>
<feature type="domain" description="AMP-dependent synthetase/ligase" evidence="3">
    <location>
        <begin position="28"/>
        <end position="397"/>
    </location>
</feature>
<dbReference type="InterPro" id="IPR000873">
    <property type="entry name" value="AMP-dep_synth/lig_dom"/>
</dbReference>
<evidence type="ECO:0000256" key="1">
    <source>
        <dbReference type="ARBA" id="ARBA00006432"/>
    </source>
</evidence>
<evidence type="ECO:0000256" key="2">
    <source>
        <dbReference type="ARBA" id="ARBA00022598"/>
    </source>
</evidence>
<keyword evidence="6" id="KW-1185">Reference proteome</keyword>
<evidence type="ECO:0000313" key="6">
    <source>
        <dbReference type="Proteomes" id="UP001208689"/>
    </source>
</evidence>
<dbReference type="InterPro" id="IPR045851">
    <property type="entry name" value="AMP-bd_C_sf"/>
</dbReference>
<evidence type="ECO:0000259" key="3">
    <source>
        <dbReference type="Pfam" id="PF00501"/>
    </source>
</evidence>
<protein>
    <submittedName>
        <fullName evidence="5">4-hydroxybutyrate--CoA ligase 2</fullName>
        <ecNumber evidence="5">6.2.1.40</ecNumber>
    </submittedName>
</protein>
<dbReference type="PANTHER" id="PTHR43201:SF5">
    <property type="entry name" value="MEDIUM-CHAIN ACYL-COA LIGASE ACSF2, MITOCHONDRIAL"/>
    <property type="match status" value="1"/>
</dbReference>
<keyword evidence="2 5" id="KW-0436">Ligase</keyword>
<dbReference type="InterPro" id="IPR020845">
    <property type="entry name" value="AMP-binding_CS"/>
</dbReference>
<evidence type="ECO:0000313" key="5">
    <source>
        <dbReference type="EMBL" id="UYP45681.1"/>
    </source>
</evidence>
<dbReference type="GO" id="GO:0016874">
    <property type="term" value="F:ligase activity"/>
    <property type="evidence" value="ECO:0007669"/>
    <property type="project" value="UniProtKB-KW"/>
</dbReference>
<dbReference type="PANTHER" id="PTHR43201">
    <property type="entry name" value="ACYL-COA SYNTHETASE"/>
    <property type="match status" value="1"/>
</dbReference>
<gene>
    <name evidence="5" type="ORF">NEF87_001966</name>
</gene>
<dbReference type="Gene3D" id="3.40.50.12780">
    <property type="entry name" value="N-terminal domain of ligase-like"/>
    <property type="match status" value="1"/>
</dbReference>
<dbReference type="PROSITE" id="PS00455">
    <property type="entry name" value="AMP_BINDING"/>
    <property type="match status" value="1"/>
</dbReference>
<proteinExistence type="inferred from homology"/>
<dbReference type="Pfam" id="PF00501">
    <property type="entry name" value="AMP-binding"/>
    <property type="match status" value="1"/>
</dbReference>
<name>A0ABY6HQH4_9ARCH</name>
<sequence>MAIDNKILTEMEKNLTIGGLIDIVAGLYPTIEAAVFDNLRKTWKELHEDIEKLAIGLQKLGLKKGERAGVWALNIYEWIVAWFALPKIGVTLIPMDSWYKPHEAKFIMHHSESVAIICTSDYIPMVESFRSEVPDLRNIVLMDNPEKVESEMEGIVNMKDVMNVPLDEANLKALHEVQDSINKDDVTFILYTSGTTGTPKGAQLTHYNIIRNTVDTANVMECGPSDKYLIPVPFSHCFGNTLGITTACLTGSTMIPLLDQTPSIAMKKVMDEGVTVAHGTPTHFMRYLRYLKDHPEIDVSHLRTGIIAGAPCPPDTLKGIINEMQMQDIIIGYGLTEASPIITLTKPDDSFENRVESVGQAIPDIDVRIFDDDNEEVAIGEKGELVVKGYNVMKGYLKSEFQPIDDKGYLHTGDLATVDENGYFKIVGRKKDMVIYGGFNVYPKVVENFLIQHPDIMEVAVVGVPDKEYGELVAAVVHRPPESKLTEQDVVDYCYGKINSPSVPRFVNFDVELPLSGRGKIQKYKLRDTLTDMLKAGKLGPKMVPSAVKNKKK</sequence>
<accession>A0ABY6HQH4</accession>